<proteinExistence type="predicted"/>
<evidence type="ECO:0000313" key="2">
    <source>
        <dbReference type="Proteomes" id="UP001054837"/>
    </source>
</evidence>
<name>A0AAV4Q378_9ARAC</name>
<dbReference type="Proteomes" id="UP001054837">
    <property type="component" value="Unassembled WGS sequence"/>
</dbReference>
<accession>A0AAV4Q378</accession>
<dbReference type="EMBL" id="BPLQ01003893">
    <property type="protein sequence ID" value="GIY04108.1"/>
    <property type="molecule type" value="Genomic_DNA"/>
</dbReference>
<reference evidence="1 2" key="1">
    <citation type="submission" date="2021-06" db="EMBL/GenBank/DDBJ databases">
        <title>Caerostris darwini draft genome.</title>
        <authorList>
            <person name="Kono N."/>
            <person name="Arakawa K."/>
        </authorList>
    </citation>
    <scope>NUCLEOTIDE SEQUENCE [LARGE SCALE GENOMIC DNA]</scope>
</reference>
<sequence length="140" mass="16035">MQQKDSALIKYLVVLHIPLMNLERNRMTPSKYLGSPLTLHPQMQQKGLQPQLQQLNSTYGIEGGLYNSHHRKTPSQCNMWEINTLFLSSSSATRGLRPNGITDGFTYSFLVPQTQQKGFKEISEIYTYILKQNRSTSPME</sequence>
<organism evidence="1 2">
    <name type="scientific">Caerostris darwini</name>
    <dbReference type="NCBI Taxonomy" id="1538125"/>
    <lineage>
        <taxon>Eukaryota</taxon>
        <taxon>Metazoa</taxon>
        <taxon>Ecdysozoa</taxon>
        <taxon>Arthropoda</taxon>
        <taxon>Chelicerata</taxon>
        <taxon>Arachnida</taxon>
        <taxon>Araneae</taxon>
        <taxon>Araneomorphae</taxon>
        <taxon>Entelegynae</taxon>
        <taxon>Araneoidea</taxon>
        <taxon>Araneidae</taxon>
        <taxon>Caerostris</taxon>
    </lineage>
</organism>
<gene>
    <name evidence="1" type="ORF">CDAR_316921</name>
</gene>
<dbReference type="AlphaFoldDB" id="A0AAV4Q378"/>
<comment type="caution">
    <text evidence="1">The sequence shown here is derived from an EMBL/GenBank/DDBJ whole genome shotgun (WGS) entry which is preliminary data.</text>
</comment>
<evidence type="ECO:0000313" key="1">
    <source>
        <dbReference type="EMBL" id="GIY04108.1"/>
    </source>
</evidence>
<protein>
    <submittedName>
        <fullName evidence="1">Uncharacterized protein</fullName>
    </submittedName>
</protein>
<keyword evidence="2" id="KW-1185">Reference proteome</keyword>